<dbReference type="Pfam" id="PF07228">
    <property type="entry name" value="SpoIIE"/>
    <property type="match status" value="1"/>
</dbReference>
<feature type="domain" description="PPM-type phosphatase" evidence="2">
    <location>
        <begin position="183"/>
        <end position="410"/>
    </location>
</feature>
<dbReference type="EMBL" id="CADIKH010000001">
    <property type="protein sequence ID" value="CAB3746042.1"/>
    <property type="molecule type" value="Genomic_DNA"/>
</dbReference>
<dbReference type="GO" id="GO:0016791">
    <property type="term" value="F:phosphatase activity"/>
    <property type="evidence" value="ECO:0007669"/>
    <property type="project" value="TreeGrafter"/>
</dbReference>
<dbReference type="PANTHER" id="PTHR43156:SF9">
    <property type="entry name" value="HAMP DOMAIN-CONTAINING PROTEIN"/>
    <property type="match status" value="1"/>
</dbReference>
<dbReference type="InterPro" id="IPR036457">
    <property type="entry name" value="PPM-type-like_dom_sf"/>
</dbReference>
<keyword evidence="4" id="KW-1185">Reference proteome</keyword>
<dbReference type="InterPro" id="IPR001932">
    <property type="entry name" value="PPM-type_phosphatase-like_dom"/>
</dbReference>
<dbReference type="AlphaFoldDB" id="A0A6J5CYJ3"/>
<dbReference type="SMART" id="SM00331">
    <property type="entry name" value="PP2C_SIG"/>
    <property type="match status" value="1"/>
</dbReference>
<dbReference type="Gene3D" id="3.60.40.10">
    <property type="entry name" value="PPM-type phosphatase domain"/>
    <property type="match status" value="1"/>
</dbReference>
<dbReference type="RefSeq" id="WP_175224116.1">
    <property type="nucleotide sequence ID" value="NZ_CADIKH010000001.1"/>
</dbReference>
<sequence length="414" mass="45077">MHPVLSQFSCARVDGGPRCAGDLSRKVAAIDAADSNSLVMETFYSRPDMVSLAVIEGDRPIGLINRDIFLSQMSKQFHRELYGKKTCIAFMDKEPLIVEADTSIEELTFRIVQVGEKALIDGFIVTRAGRFAGVGSGLQLLGTVAEMQAEKNRQTMQSIEYASVIQRAMLRASREALATMLPTAALVWEPRNVVGGDFYHFAAFPDGWFGATADCTGHGVPGAFMTLLASASLSQALDRIGPRDPAALLAAVNSNVKGLLGQVKVEGESPQSNDGLDAAFFWFDSGRQQLSFAGARIALHILRPDANRFESIPGERMGVGYVDSRADHVWKLHTIAVPHDSLLFISTDGLIDQIGGPRKIAFGKRRALDLILEHRAQSPSAICESLQRALANWQGTQTRRDDVTLFFARVKGSP</sequence>
<accession>A0A6J5CYJ3</accession>
<evidence type="ECO:0000313" key="4">
    <source>
        <dbReference type="Proteomes" id="UP000494363"/>
    </source>
</evidence>
<keyword evidence="1" id="KW-0378">Hydrolase</keyword>
<reference evidence="3 4" key="1">
    <citation type="submission" date="2020-04" db="EMBL/GenBank/DDBJ databases">
        <authorList>
            <person name="De Canck E."/>
        </authorList>
    </citation>
    <scope>NUCLEOTIDE SEQUENCE [LARGE SCALE GENOMIC DNA]</scope>
    <source>
        <strain evidence="3 4">LMG 29542</strain>
    </source>
</reference>
<proteinExistence type="predicted"/>
<dbReference type="InterPro" id="IPR052016">
    <property type="entry name" value="Bact_Sigma-Reg"/>
</dbReference>
<gene>
    <name evidence="3" type="ORF">LMG29542_00108</name>
</gene>
<dbReference type="Proteomes" id="UP000494363">
    <property type="component" value="Unassembled WGS sequence"/>
</dbReference>
<dbReference type="PANTHER" id="PTHR43156">
    <property type="entry name" value="STAGE II SPORULATION PROTEIN E-RELATED"/>
    <property type="match status" value="1"/>
</dbReference>
<evidence type="ECO:0000256" key="1">
    <source>
        <dbReference type="ARBA" id="ARBA00022801"/>
    </source>
</evidence>
<protein>
    <recommendedName>
        <fullName evidence="2">PPM-type phosphatase domain-containing protein</fullName>
    </recommendedName>
</protein>
<name>A0A6J5CYJ3_9BURK</name>
<organism evidence="3 4">
    <name type="scientific">Paraburkholderia humisilvae</name>
    <dbReference type="NCBI Taxonomy" id="627669"/>
    <lineage>
        <taxon>Bacteria</taxon>
        <taxon>Pseudomonadati</taxon>
        <taxon>Pseudomonadota</taxon>
        <taxon>Betaproteobacteria</taxon>
        <taxon>Burkholderiales</taxon>
        <taxon>Burkholderiaceae</taxon>
        <taxon>Paraburkholderia</taxon>
    </lineage>
</organism>
<dbReference type="CDD" id="cd04598">
    <property type="entry name" value="CBS_pair_GGDEF_EAL"/>
    <property type="match status" value="1"/>
</dbReference>
<evidence type="ECO:0000313" key="3">
    <source>
        <dbReference type="EMBL" id="CAB3746042.1"/>
    </source>
</evidence>
<evidence type="ECO:0000259" key="2">
    <source>
        <dbReference type="SMART" id="SM00331"/>
    </source>
</evidence>